<dbReference type="Proteomes" id="UP000297454">
    <property type="component" value="Unassembled WGS sequence"/>
</dbReference>
<keyword evidence="7 9" id="KW-0378">Hydrolase</keyword>
<dbReference type="SUPFAM" id="SSF69065">
    <property type="entry name" value="RNase III domain-like"/>
    <property type="match status" value="1"/>
</dbReference>
<dbReference type="EC" id="3.1.26.3" evidence="9"/>
<feature type="active site" evidence="9">
    <location>
        <position position="127"/>
    </location>
</feature>
<evidence type="ECO:0000256" key="3">
    <source>
        <dbReference type="ARBA" id="ARBA00022552"/>
    </source>
</evidence>
<dbReference type="GO" id="GO:0003725">
    <property type="term" value="F:double-stranded RNA binding"/>
    <property type="evidence" value="ECO:0007669"/>
    <property type="project" value="TreeGrafter"/>
</dbReference>
<dbReference type="GO" id="GO:0005737">
    <property type="term" value="C:cytoplasm"/>
    <property type="evidence" value="ECO:0007669"/>
    <property type="project" value="UniProtKB-SubCell"/>
</dbReference>
<dbReference type="InterPro" id="IPR011907">
    <property type="entry name" value="RNase_III"/>
</dbReference>
<keyword evidence="6 9" id="KW-0255">Endonuclease</keyword>
<dbReference type="PROSITE" id="PS50142">
    <property type="entry name" value="RNASE_3_2"/>
    <property type="match status" value="1"/>
</dbReference>
<dbReference type="Pfam" id="PF14622">
    <property type="entry name" value="Ribonucleas_3_3"/>
    <property type="match status" value="1"/>
</dbReference>
<keyword evidence="3 9" id="KW-0698">rRNA processing</keyword>
<dbReference type="GeneID" id="97030788"/>
<keyword evidence="5 9" id="KW-0540">Nuclease</keyword>
<dbReference type="RefSeq" id="WP_134711608.1">
    <property type="nucleotide sequence ID" value="NZ_CP119081.1"/>
</dbReference>
<feature type="domain" description="RNase III" evidence="11">
    <location>
        <begin position="9"/>
        <end position="138"/>
    </location>
</feature>
<comment type="function">
    <text evidence="9">Digests double-stranded RNA. Involved in the processing of primary rRNA transcript to yield the immediate precursors to the large and small rRNAs (23S and 16S). Processes some mRNAs, and tRNAs when they are encoded in the rRNA operon. Processes pre-crRNA and tracrRNA of type II CRISPR loci if present in the organism.</text>
</comment>
<comment type="cofactor">
    <cofactor evidence="9">
        <name>Mg(2+)</name>
        <dbReference type="ChEBI" id="CHEBI:18420"/>
    </cofactor>
</comment>
<dbReference type="SMART" id="SM00535">
    <property type="entry name" value="RIBOc"/>
    <property type="match status" value="1"/>
</dbReference>
<feature type="binding site" evidence="9">
    <location>
        <position position="127"/>
    </location>
    <ligand>
        <name>Mg(2+)</name>
        <dbReference type="ChEBI" id="CHEBI:18420"/>
    </ligand>
</feature>
<dbReference type="GO" id="GO:0008033">
    <property type="term" value="P:tRNA processing"/>
    <property type="evidence" value="ECO:0007669"/>
    <property type="project" value="UniProtKB-KW"/>
</dbReference>
<dbReference type="OrthoDB" id="9805026at2"/>
<evidence type="ECO:0000256" key="5">
    <source>
        <dbReference type="ARBA" id="ARBA00022722"/>
    </source>
</evidence>
<dbReference type="GO" id="GO:0010468">
    <property type="term" value="P:regulation of gene expression"/>
    <property type="evidence" value="ECO:0007669"/>
    <property type="project" value="TreeGrafter"/>
</dbReference>
<dbReference type="EMBL" id="SCFR01000004">
    <property type="protein sequence ID" value="TFF67164.1"/>
    <property type="molecule type" value="Genomic_DNA"/>
</dbReference>
<dbReference type="GO" id="GO:0019843">
    <property type="term" value="F:rRNA binding"/>
    <property type="evidence" value="ECO:0007669"/>
    <property type="project" value="UniProtKB-KW"/>
</dbReference>
<dbReference type="Gene3D" id="1.10.1520.10">
    <property type="entry name" value="Ribonuclease III domain"/>
    <property type="match status" value="1"/>
</dbReference>
<evidence type="ECO:0000256" key="4">
    <source>
        <dbReference type="ARBA" id="ARBA00022664"/>
    </source>
</evidence>
<feature type="domain" description="DRBM" evidence="10">
    <location>
        <begin position="166"/>
        <end position="235"/>
    </location>
</feature>
<dbReference type="Pfam" id="PF00035">
    <property type="entry name" value="dsrm"/>
    <property type="match status" value="1"/>
</dbReference>
<dbReference type="CDD" id="cd00593">
    <property type="entry name" value="RIBOc"/>
    <property type="match status" value="1"/>
</dbReference>
<dbReference type="AlphaFoldDB" id="A0A4V3IYF1"/>
<comment type="catalytic activity">
    <reaction evidence="1 9">
        <text>Endonucleolytic cleavage to 5'-phosphomonoester.</text>
        <dbReference type="EC" id="3.1.26.3"/>
    </reaction>
</comment>
<evidence type="ECO:0000313" key="13">
    <source>
        <dbReference type="Proteomes" id="UP000297454"/>
    </source>
</evidence>
<feature type="binding site" evidence="9">
    <location>
        <position position="124"/>
    </location>
    <ligand>
        <name>Mg(2+)</name>
        <dbReference type="ChEBI" id="CHEBI:18420"/>
    </ligand>
</feature>
<evidence type="ECO:0000256" key="1">
    <source>
        <dbReference type="ARBA" id="ARBA00000109"/>
    </source>
</evidence>
<dbReference type="InterPro" id="IPR036389">
    <property type="entry name" value="RNase_III_sf"/>
</dbReference>
<keyword evidence="8 9" id="KW-0694">RNA-binding</keyword>
<evidence type="ECO:0000256" key="9">
    <source>
        <dbReference type="HAMAP-Rule" id="MF_00104"/>
    </source>
</evidence>
<comment type="subcellular location">
    <subcellularLocation>
        <location evidence="9">Cytoplasm</location>
    </subcellularLocation>
</comment>
<keyword evidence="4 9" id="KW-0507">mRNA processing</keyword>
<keyword evidence="13" id="KW-1185">Reference proteome</keyword>
<organism evidence="12 13">
    <name type="scientific">Helcococcus ovis</name>
    <dbReference type="NCBI Taxonomy" id="72026"/>
    <lineage>
        <taxon>Bacteria</taxon>
        <taxon>Bacillati</taxon>
        <taxon>Bacillota</taxon>
        <taxon>Tissierellia</taxon>
        <taxon>Tissierellales</taxon>
        <taxon>Peptoniphilaceae</taxon>
        <taxon>Helcococcus</taxon>
    </lineage>
</organism>
<dbReference type="SMART" id="SM00358">
    <property type="entry name" value="DSRM"/>
    <property type="match status" value="1"/>
</dbReference>
<dbReference type="PANTHER" id="PTHR11207:SF0">
    <property type="entry name" value="RIBONUCLEASE 3"/>
    <property type="match status" value="1"/>
</dbReference>
<evidence type="ECO:0000256" key="8">
    <source>
        <dbReference type="ARBA" id="ARBA00022884"/>
    </source>
</evidence>
<keyword evidence="9" id="KW-0479">Metal-binding</keyword>
<dbReference type="HAMAP" id="MF_00104">
    <property type="entry name" value="RNase_III"/>
    <property type="match status" value="1"/>
</dbReference>
<gene>
    <name evidence="9 12" type="primary">rnc</name>
    <name evidence="12" type="ORF">EQF91_02070</name>
</gene>
<evidence type="ECO:0000313" key="12">
    <source>
        <dbReference type="EMBL" id="TFF67164.1"/>
    </source>
</evidence>
<dbReference type="GO" id="GO:0046872">
    <property type="term" value="F:metal ion binding"/>
    <property type="evidence" value="ECO:0007669"/>
    <property type="project" value="UniProtKB-KW"/>
</dbReference>
<dbReference type="GO" id="GO:0006397">
    <property type="term" value="P:mRNA processing"/>
    <property type="evidence" value="ECO:0007669"/>
    <property type="project" value="UniProtKB-UniRule"/>
</dbReference>
<dbReference type="SUPFAM" id="SSF54768">
    <property type="entry name" value="dsRNA-binding domain-like"/>
    <property type="match status" value="1"/>
</dbReference>
<keyword evidence="9" id="KW-0819">tRNA processing</keyword>
<dbReference type="GO" id="GO:0004525">
    <property type="term" value="F:ribonuclease III activity"/>
    <property type="evidence" value="ECO:0007669"/>
    <property type="project" value="UniProtKB-UniRule"/>
</dbReference>
<comment type="subunit">
    <text evidence="9">Homodimer.</text>
</comment>
<feature type="active site" evidence="9">
    <location>
        <position position="55"/>
    </location>
</feature>
<dbReference type="PROSITE" id="PS50137">
    <property type="entry name" value="DS_RBD"/>
    <property type="match status" value="1"/>
</dbReference>
<comment type="similarity">
    <text evidence="2">Belongs to the ribonuclease III family.</text>
</comment>
<evidence type="ECO:0000259" key="10">
    <source>
        <dbReference type="PROSITE" id="PS50137"/>
    </source>
</evidence>
<name>A0A4V3IYF1_9FIRM</name>
<protein>
    <recommendedName>
        <fullName evidence="9">Ribonuclease 3</fullName>
        <ecNumber evidence="9">3.1.26.3</ecNumber>
    </recommendedName>
    <alternativeName>
        <fullName evidence="9">Ribonuclease III</fullName>
        <shortName evidence="9">RNase III</shortName>
    </alternativeName>
</protein>
<dbReference type="InterPro" id="IPR014720">
    <property type="entry name" value="dsRBD_dom"/>
</dbReference>
<dbReference type="GO" id="GO:0006364">
    <property type="term" value="P:rRNA processing"/>
    <property type="evidence" value="ECO:0007669"/>
    <property type="project" value="UniProtKB-UniRule"/>
</dbReference>
<comment type="caution">
    <text evidence="12">The sequence shown here is derived from an EMBL/GenBank/DDBJ whole genome shotgun (WGS) entry which is preliminary data.</text>
</comment>
<dbReference type="NCBIfam" id="TIGR02191">
    <property type="entry name" value="RNaseIII"/>
    <property type="match status" value="1"/>
</dbReference>
<keyword evidence="9" id="KW-0460">Magnesium</keyword>
<reference evidence="12 13" key="1">
    <citation type="submission" date="2019-01" db="EMBL/GenBank/DDBJ databases">
        <title>Draft Genome Sequences of Helcococcus ovis Strains Isolated from the Uterus and Vagina of Dairy Cows with Metritis.</title>
        <authorList>
            <person name="Cunha F."/>
            <person name="Jeon S.J."/>
            <person name="Kutzer P."/>
            <person name="Galvao K.N."/>
        </authorList>
    </citation>
    <scope>NUCLEOTIDE SEQUENCE [LARGE SCALE GENOMIC DNA]</scope>
    <source>
        <strain evidence="12 13">KG-37</strain>
    </source>
</reference>
<evidence type="ECO:0000256" key="7">
    <source>
        <dbReference type="ARBA" id="ARBA00022801"/>
    </source>
</evidence>
<feature type="binding site" evidence="9">
    <location>
        <position position="51"/>
    </location>
    <ligand>
        <name>Mg(2+)</name>
        <dbReference type="ChEBI" id="CHEBI:18420"/>
    </ligand>
</feature>
<evidence type="ECO:0000259" key="11">
    <source>
        <dbReference type="PROSITE" id="PS50142"/>
    </source>
</evidence>
<keyword evidence="9" id="KW-0699">rRNA-binding</keyword>
<accession>A0A4V3IYF1</accession>
<evidence type="ECO:0000256" key="2">
    <source>
        <dbReference type="ARBA" id="ARBA00010183"/>
    </source>
</evidence>
<dbReference type="PROSITE" id="PS00517">
    <property type="entry name" value="RNASE_3_1"/>
    <property type="match status" value="1"/>
</dbReference>
<sequence>MTRDRIAKLDKLEKKINYKFNDINLLNLAFIHTSYTNEHPNYKNKSNERLEFLGDAVCELAFSEILYKNFKPKQEGFLTKVRANLVCEKSFSEFADQLGLAEFLLLGKGEEKTGGREKPSIKSDAFEAVMGALYLDGGYDVVFDLIYNLIIDKVKELKIQKESVNDYKSMLQEYLHKKNKSNIVYRLVNEIGPSHDKLFYFELYIEDKMISEGKGKNKKIAEQMAAKTALEKIGVLKK</sequence>
<dbReference type="FunFam" id="1.10.1520.10:FF:000001">
    <property type="entry name" value="Ribonuclease 3"/>
    <property type="match status" value="1"/>
</dbReference>
<dbReference type="CDD" id="cd10845">
    <property type="entry name" value="DSRM_RNAse_III_family"/>
    <property type="match status" value="1"/>
</dbReference>
<evidence type="ECO:0000256" key="6">
    <source>
        <dbReference type="ARBA" id="ARBA00022759"/>
    </source>
</evidence>
<dbReference type="Gene3D" id="3.30.160.20">
    <property type="match status" value="1"/>
</dbReference>
<proteinExistence type="inferred from homology"/>
<dbReference type="PANTHER" id="PTHR11207">
    <property type="entry name" value="RIBONUCLEASE III"/>
    <property type="match status" value="1"/>
</dbReference>
<dbReference type="InterPro" id="IPR000999">
    <property type="entry name" value="RNase_III_dom"/>
</dbReference>
<keyword evidence="9" id="KW-0963">Cytoplasm</keyword>